<dbReference type="Proteomes" id="UP000281553">
    <property type="component" value="Unassembled WGS sequence"/>
</dbReference>
<gene>
    <name evidence="1" type="ORF">DILT_LOCUS13182</name>
</gene>
<sequence length="99" mass="11774">MASFWQSFFWFFSSCFSKKEEVATRWSKNSSGRRAVEASLTMALRRVMLEVMPKQQTKKHRKYLCRLEVTSVFILGDILWDMRPYGWIPQCECCILTMC</sequence>
<accession>A0A3P7M7Y3</accession>
<evidence type="ECO:0000313" key="1">
    <source>
        <dbReference type="EMBL" id="VDN18428.1"/>
    </source>
</evidence>
<keyword evidence="2" id="KW-1185">Reference proteome</keyword>
<evidence type="ECO:0000313" key="2">
    <source>
        <dbReference type="Proteomes" id="UP000281553"/>
    </source>
</evidence>
<protein>
    <submittedName>
        <fullName evidence="1">Uncharacterized protein</fullName>
    </submittedName>
</protein>
<organism evidence="1 2">
    <name type="scientific">Dibothriocephalus latus</name>
    <name type="common">Fish tapeworm</name>
    <name type="synonym">Diphyllobothrium latum</name>
    <dbReference type="NCBI Taxonomy" id="60516"/>
    <lineage>
        <taxon>Eukaryota</taxon>
        <taxon>Metazoa</taxon>
        <taxon>Spiralia</taxon>
        <taxon>Lophotrochozoa</taxon>
        <taxon>Platyhelminthes</taxon>
        <taxon>Cestoda</taxon>
        <taxon>Eucestoda</taxon>
        <taxon>Diphyllobothriidea</taxon>
        <taxon>Diphyllobothriidae</taxon>
        <taxon>Dibothriocephalus</taxon>
    </lineage>
</organism>
<name>A0A3P7M7Y3_DIBLA</name>
<dbReference type="EMBL" id="UYRU01069182">
    <property type="protein sequence ID" value="VDN18428.1"/>
    <property type="molecule type" value="Genomic_DNA"/>
</dbReference>
<proteinExistence type="predicted"/>
<reference evidence="1 2" key="1">
    <citation type="submission" date="2018-11" db="EMBL/GenBank/DDBJ databases">
        <authorList>
            <consortium name="Pathogen Informatics"/>
        </authorList>
    </citation>
    <scope>NUCLEOTIDE SEQUENCE [LARGE SCALE GENOMIC DNA]</scope>
</reference>
<dbReference type="AlphaFoldDB" id="A0A3P7M7Y3"/>